<reference evidence="3" key="1">
    <citation type="submission" date="2022-12" db="EMBL/GenBank/DDBJ databases">
        <authorList>
            <person name="Wang J."/>
        </authorList>
    </citation>
    <scope>NUCLEOTIDE SEQUENCE</scope>
    <source>
        <strain evidence="3">HY-45-18</strain>
    </source>
</reference>
<proteinExistence type="predicted"/>
<dbReference type="EMBL" id="JAPQER010000002">
    <property type="protein sequence ID" value="MCY6484236.1"/>
    <property type="molecule type" value="Genomic_DNA"/>
</dbReference>
<dbReference type="RefSeq" id="WP_268040507.1">
    <property type="nucleotide sequence ID" value="NZ_JAPQER010000002.1"/>
</dbReference>
<evidence type="ECO:0000313" key="3">
    <source>
        <dbReference type="EMBL" id="MCY6484236.1"/>
    </source>
</evidence>
<keyword evidence="1" id="KW-1133">Transmembrane helix</keyword>
<keyword evidence="4" id="KW-1185">Reference proteome</keyword>
<name>A0ABT4CZ25_9CLOT</name>
<protein>
    <submittedName>
        <fullName evidence="3">PH domain-containing protein</fullName>
    </submittedName>
</protein>
<feature type="transmembrane region" description="Helical" evidence="1">
    <location>
        <begin position="272"/>
        <end position="292"/>
    </location>
</feature>
<feature type="transmembrane region" description="Helical" evidence="1">
    <location>
        <begin position="186"/>
        <end position="209"/>
    </location>
</feature>
<evidence type="ECO:0000259" key="2">
    <source>
        <dbReference type="Pfam" id="PF10882"/>
    </source>
</evidence>
<organism evidence="3 4">
    <name type="scientific">Clostridium aestuarii</name>
    <dbReference type="NCBI Taxonomy" id="338193"/>
    <lineage>
        <taxon>Bacteria</taxon>
        <taxon>Bacillati</taxon>
        <taxon>Bacillota</taxon>
        <taxon>Clostridia</taxon>
        <taxon>Eubacteriales</taxon>
        <taxon>Clostridiaceae</taxon>
        <taxon>Clostridium</taxon>
    </lineage>
</organism>
<keyword evidence="1" id="KW-0812">Transmembrane</keyword>
<sequence length="295" mass="34299">METYKCKKGNGPFLIFLLIILINACVLLINHLVDLYVLLSLIKIFLVAINIYWFYYLILALSLKYVIDDDNLYIMGFWGLKKVKISFDSIKAYKTSKGIINGVKLSGIGKNNFAFGRYVLNKIGTTRMFVTYGSEVIYLKTEEINYAIAPEKIDEFKNVLFDRKIKFLDWEYENNKEISLHKESGFMLPFILVSVVIVIFTVTPFILYLKQVLPTKMPLSFNAKFEPVKMGTGKQFAFKQMTYGILNMAILFCMYYAAHFHAKYDKKSANRYIYIVLIIAVVFFLMQIKTLIQFI</sequence>
<evidence type="ECO:0000313" key="4">
    <source>
        <dbReference type="Proteomes" id="UP001078443"/>
    </source>
</evidence>
<dbReference type="InterPro" id="IPR027783">
    <property type="entry name" value="Bacterial_PH-related"/>
</dbReference>
<feature type="transmembrane region" description="Helical" evidence="1">
    <location>
        <begin position="12"/>
        <end position="29"/>
    </location>
</feature>
<comment type="caution">
    <text evidence="3">The sequence shown here is derived from an EMBL/GenBank/DDBJ whole genome shotgun (WGS) entry which is preliminary data.</text>
</comment>
<evidence type="ECO:0000256" key="1">
    <source>
        <dbReference type="SAM" id="Phobius"/>
    </source>
</evidence>
<accession>A0ABT4CZ25</accession>
<feature type="transmembrane region" description="Helical" evidence="1">
    <location>
        <begin position="241"/>
        <end position="260"/>
    </location>
</feature>
<dbReference type="Proteomes" id="UP001078443">
    <property type="component" value="Unassembled WGS sequence"/>
</dbReference>
<dbReference type="Pfam" id="PF10882">
    <property type="entry name" value="bPH_5"/>
    <property type="match status" value="1"/>
</dbReference>
<gene>
    <name evidence="3" type="ORF">OW763_07690</name>
</gene>
<feature type="domain" description="Bacterial Pleckstrin homology" evidence="2">
    <location>
        <begin position="64"/>
        <end position="160"/>
    </location>
</feature>
<keyword evidence="1" id="KW-0472">Membrane</keyword>